<feature type="transmembrane region" description="Helical" evidence="1">
    <location>
        <begin position="586"/>
        <end position="609"/>
    </location>
</feature>
<gene>
    <name evidence="2" type="ORF">N7537_003419</name>
</gene>
<dbReference type="EMBL" id="JAQJAE010000002">
    <property type="protein sequence ID" value="KAJ5606800.1"/>
    <property type="molecule type" value="Genomic_DNA"/>
</dbReference>
<reference evidence="2" key="2">
    <citation type="submission" date="2023-01" db="EMBL/GenBank/DDBJ databases">
        <authorList>
            <person name="Petersen C."/>
        </authorList>
    </citation>
    <scope>NUCLEOTIDE SEQUENCE</scope>
    <source>
        <strain evidence="2">IBT 12815</strain>
    </source>
</reference>
<proteinExistence type="predicted"/>
<comment type="caution">
    <text evidence="2">The sequence shown here is derived from an EMBL/GenBank/DDBJ whole genome shotgun (WGS) entry which is preliminary data.</text>
</comment>
<reference evidence="2" key="1">
    <citation type="journal article" date="2023" name="IMA Fungus">
        <title>Comparative genomic study of the Penicillium genus elucidates a diverse pangenome and 15 lateral gene transfer events.</title>
        <authorList>
            <person name="Petersen C."/>
            <person name="Sorensen T."/>
            <person name="Nielsen M.R."/>
            <person name="Sondergaard T.E."/>
            <person name="Sorensen J.L."/>
            <person name="Fitzpatrick D.A."/>
            <person name="Frisvad J.C."/>
            <person name="Nielsen K.L."/>
        </authorList>
    </citation>
    <scope>NUCLEOTIDE SEQUENCE</scope>
    <source>
        <strain evidence="2">IBT 12815</strain>
    </source>
</reference>
<sequence>MLSDTSHRDAAPAALGLFSLVVCLHLFRYHPGLAMKDLFYIIFPLSIEILHHIGWFKALKNVLTPFAGGVGCALLAWVSVVAYVQRNLILWPEEDSEIERTLLGRPLLFPARLTHSRMFPEKYNYWINYFLVGIPVGLRGRVGSVISIDSGEPGPSSPPKSSLRSFVNMMFGKLLWFTVDTDLYLHRGDGHLGLGEDPRQYPYAYIVSIPRFLWWTKSPISYWYLYSPSKELSAIIMEINNSFGEKKNAFTRLTPEDSSSFEKAKSCEVISTASGTGPNGTQSVRFMSSAPTAKYYKGSWKKDIFASPFEKVEGSFALRFVDPLDPAPDKGGPLHTNMTLITSSGKPKITSRLFSTAPPLDPLLAPSWEVLIFLLRWSFTIPISLGRIVVEALRIRFRGNLPYLNKPEVKRNNIPRNASEAESALEPVFQLYLSHLVDACSFPLTMIYIPAKSLHLHPVSMRSPIKTPTSAPRPTLTIQPLTPQFYTNILKYTDASLGFTTEIEHLPQVCDPVSQRLWTSDAALLQKLIACAGTFPTSEEARSVFPWRRESAPKTFMDIFTESNLSVGMCRRYRAAKMHCYLTENLAWGSYKVAAVYTFFLRLALMWIIPKGLGWMLYGTTAVVKPEHFLVVSSIIFLGVRMWATLSDWIYS</sequence>
<dbReference type="RefSeq" id="XP_056754225.1">
    <property type="nucleotide sequence ID" value="XM_056894477.1"/>
</dbReference>
<dbReference type="PANTHER" id="PTHR33973:SF4">
    <property type="entry name" value="OS07G0153300 PROTEIN"/>
    <property type="match status" value="1"/>
</dbReference>
<evidence type="ECO:0000313" key="2">
    <source>
        <dbReference type="EMBL" id="KAJ5606800.1"/>
    </source>
</evidence>
<name>A0AAD6E998_9EURO</name>
<accession>A0AAD6E998</accession>
<feature type="transmembrane region" description="Helical" evidence="1">
    <location>
        <begin position="62"/>
        <end position="84"/>
    </location>
</feature>
<keyword evidence="3" id="KW-1185">Reference proteome</keyword>
<keyword evidence="1" id="KW-0812">Transmembrane</keyword>
<dbReference type="AlphaFoldDB" id="A0AAD6E998"/>
<feature type="transmembrane region" description="Helical" evidence="1">
    <location>
        <begin position="12"/>
        <end position="29"/>
    </location>
</feature>
<organism evidence="2 3">
    <name type="scientific">Penicillium hordei</name>
    <dbReference type="NCBI Taxonomy" id="40994"/>
    <lineage>
        <taxon>Eukaryota</taxon>
        <taxon>Fungi</taxon>
        <taxon>Dikarya</taxon>
        <taxon>Ascomycota</taxon>
        <taxon>Pezizomycotina</taxon>
        <taxon>Eurotiomycetes</taxon>
        <taxon>Eurotiomycetidae</taxon>
        <taxon>Eurotiales</taxon>
        <taxon>Aspergillaceae</taxon>
        <taxon>Penicillium</taxon>
    </lineage>
</organism>
<feature type="transmembrane region" description="Helical" evidence="1">
    <location>
        <begin position="629"/>
        <end position="651"/>
    </location>
</feature>
<dbReference type="InterPro" id="IPR010775">
    <property type="entry name" value="DUF1365"/>
</dbReference>
<dbReference type="Pfam" id="PF07103">
    <property type="entry name" value="DUF1365"/>
    <property type="match status" value="1"/>
</dbReference>
<keyword evidence="1" id="KW-1133">Transmembrane helix</keyword>
<dbReference type="GeneID" id="81584719"/>
<protein>
    <submittedName>
        <fullName evidence="2">Uncharacterized protein</fullName>
    </submittedName>
</protein>
<dbReference type="Proteomes" id="UP001213799">
    <property type="component" value="Unassembled WGS sequence"/>
</dbReference>
<evidence type="ECO:0000313" key="3">
    <source>
        <dbReference type="Proteomes" id="UP001213799"/>
    </source>
</evidence>
<evidence type="ECO:0000256" key="1">
    <source>
        <dbReference type="SAM" id="Phobius"/>
    </source>
</evidence>
<dbReference type="PANTHER" id="PTHR33973">
    <property type="entry name" value="OS07G0153300 PROTEIN"/>
    <property type="match status" value="1"/>
</dbReference>
<feature type="transmembrane region" description="Helical" evidence="1">
    <location>
        <begin position="38"/>
        <end position="56"/>
    </location>
</feature>
<keyword evidence="1" id="KW-0472">Membrane</keyword>